<organism evidence="5 6">
    <name type="scientific">Edaphochlamys debaryana</name>
    <dbReference type="NCBI Taxonomy" id="47281"/>
    <lineage>
        <taxon>Eukaryota</taxon>
        <taxon>Viridiplantae</taxon>
        <taxon>Chlorophyta</taxon>
        <taxon>core chlorophytes</taxon>
        <taxon>Chlorophyceae</taxon>
        <taxon>CS clade</taxon>
        <taxon>Chlamydomonadales</taxon>
        <taxon>Chlamydomonadales incertae sedis</taxon>
        <taxon>Edaphochlamys</taxon>
    </lineage>
</organism>
<evidence type="ECO:0000256" key="1">
    <source>
        <dbReference type="ARBA" id="ARBA00007692"/>
    </source>
</evidence>
<dbReference type="GO" id="GO:0003676">
    <property type="term" value="F:nucleic acid binding"/>
    <property type="evidence" value="ECO:0007669"/>
    <property type="project" value="InterPro"/>
</dbReference>
<dbReference type="GO" id="GO:0006353">
    <property type="term" value="P:DNA-templated transcription termination"/>
    <property type="evidence" value="ECO:0007669"/>
    <property type="project" value="UniProtKB-KW"/>
</dbReference>
<dbReference type="EMBL" id="JAEHOE010000012">
    <property type="protein sequence ID" value="KAG2497961.1"/>
    <property type="molecule type" value="Genomic_DNA"/>
</dbReference>
<protein>
    <submittedName>
        <fullName evidence="5">Uncharacterized protein</fullName>
    </submittedName>
</protein>
<keyword evidence="2" id="KW-0804">Transcription</keyword>
<name>A0A835YBU7_9CHLO</name>
<dbReference type="InterPro" id="IPR003690">
    <property type="entry name" value="MTERF"/>
</dbReference>
<accession>A0A835YBU7</accession>
<evidence type="ECO:0000313" key="6">
    <source>
        <dbReference type="Proteomes" id="UP000612055"/>
    </source>
</evidence>
<dbReference type="PANTHER" id="PTHR13068:SF219">
    <property type="entry name" value="MITOCHONDRIAL TRANSCRIPTION TERMINATION FACTOR FAMILY PROTEIN"/>
    <property type="match status" value="1"/>
</dbReference>
<evidence type="ECO:0000313" key="5">
    <source>
        <dbReference type="EMBL" id="KAG2497961.1"/>
    </source>
</evidence>
<feature type="region of interest" description="Disordered" evidence="4">
    <location>
        <begin position="1"/>
        <end position="26"/>
    </location>
</feature>
<evidence type="ECO:0000256" key="2">
    <source>
        <dbReference type="ARBA" id="ARBA00022472"/>
    </source>
</evidence>
<dbReference type="InterPro" id="IPR038538">
    <property type="entry name" value="MTERF_sf"/>
</dbReference>
<evidence type="ECO:0000256" key="4">
    <source>
        <dbReference type="SAM" id="MobiDB-lite"/>
    </source>
</evidence>
<keyword evidence="2" id="KW-0806">Transcription termination</keyword>
<proteinExistence type="inferred from homology"/>
<dbReference type="SMART" id="SM00733">
    <property type="entry name" value="Mterf"/>
    <property type="match status" value="5"/>
</dbReference>
<keyword evidence="2" id="KW-0805">Transcription regulation</keyword>
<comment type="caution">
    <text evidence="5">The sequence shown here is derived from an EMBL/GenBank/DDBJ whole genome shotgun (WGS) entry which is preliminary data.</text>
</comment>
<gene>
    <name evidence="5" type="ORF">HYH03_004222</name>
</gene>
<comment type="similarity">
    <text evidence="1">Belongs to the mTERF family.</text>
</comment>
<dbReference type="Gene3D" id="1.25.70.10">
    <property type="entry name" value="Transcription termination factor 3, mitochondrial"/>
    <property type="match status" value="1"/>
</dbReference>
<dbReference type="OrthoDB" id="1684047at2759"/>
<reference evidence="5" key="1">
    <citation type="journal article" date="2020" name="bioRxiv">
        <title>Comparative genomics of Chlamydomonas.</title>
        <authorList>
            <person name="Craig R.J."/>
            <person name="Hasan A.R."/>
            <person name="Ness R.W."/>
            <person name="Keightley P.D."/>
        </authorList>
    </citation>
    <scope>NUCLEOTIDE SEQUENCE</scope>
    <source>
        <strain evidence="5">CCAP 11/70</strain>
    </source>
</reference>
<dbReference type="AlphaFoldDB" id="A0A835YBU7"/>
<keyword evidence="6" id="KW-1185">Reference proteome</keyword>
<keyword evidence="3" id="KW-0809">Transit peptide</keyword>
<dbReference type="PANTHER" id="PTHR13068">
    <property type="entry name" value="CGI-12 PROTEIN-RELATED"/>
    <property type="match status" value="1"/>
</dbReference>
<dbReference type="Proteomes" id="UP000612055">
    <property type="component" value="Unassembled WGS sequence"/>
</dbReference>
<evidence type="ECO:0000256" key="3">
    <source>
        <dbReference type="ARBA" id="ARBA00022946"/>
    </source>
</evidence>
<sequence length="525" mass="56788">MAFPLIGSGRASTRLSRTAKEQRKSQTIATVAARPCAPSAEPRGAHALRGRWPAPISSERLLSRRGWACRAAAEPEEASEELVGPNPLELLRETTDPLRRAALLRQLDASWSGWEAAYAPSPAEQALARELGVHPGTVMLAAVQNPGLASLDPASQVLPSLRALHAARISNQDAWFLASKKWQLLADPAGLSRWIDFLTAWGMQPRDCQNFLLRSSPTFLSSVTLYQAGTVVTFLKSLGLKDDMLAARVLCVWPELLGRDVEGQLRPVVSYLMSLGLEVADVGRLAVAWPELLLKSLATLQGWVAYLRGLGLSTAQVADVICLCPHLLGFPPEEVFSGVLRALEAVGLGPGDVKAMAGVSLAFLITPSATATVTAAIECLQQQGFSSEQIRGMALSRPELLAAKPHDLERSLRFVREAVGGDNGTVLACPLLLARPLGQALGPRYSFVQKQGLGHKYLGADGSTFEFYKLLMAEDGDWCASLGLSVNEYQGFKLVWDEEYSLKLHQEAASEFQDELKKLGIYEGS</sequence>
<dbReference type="Pfam" id="PF02536">
    <property type="entry name" value="mTERF"/>
    <property type="match status" value="1"/>
</dbReference>